<name>A0A160PIK2_9HYPH</name>
<evidence type="ECO:0000313" key="1">
    <source>
        <dbReference type="EMBL" id="BAU92695.1"/>
    </source>
</evidence>
<accession>A0A160PIK2</accession>
<protein>
    <submittedName>
        <fullName evidence="1">Uncharacterized protein</fullName>
    </submittedName>
</protein>
<sequence>MGRLRAVSDRVVESTEYDEETQGAFVEMMGPELLDVAFDELGDLALVRGELSDSLRLHVSALQRLDEEDLW</sequence>
<proteinExistence type="predicted"/>
<organism evidence="1 2">
    <name type="scientific">Methylorubrum populi</name>
    <dbReference type="NCBI Taxonomy" id="223967"/>
    <lineage>
        <taxon>Bacteria</taxon>
        <taxon>Pseudomonadati</taxon>
        <taxon>Pseudomonadota</taxon>
        <taxon>Alphaproteobacteria</taxon>
        <taxon>Hyphomicrobiales</taxon>
        <taxon>Methylobacteriaceae</taxon>
        <taxon>Methylorubrum</taxon>
    </lineage>
</organism>
<evidence type="ECO:0000313" key="2">
    <source>
        <dbReference type="Proteomes" id="UP000218288"/>
    </source>
</evidence>
<dbReference type="EMBL" id="AP014809">
    <property type="protein sequence ID" value="BAU92695.1"/>
    <property type="molecule type" value="Genomic_DNA"/>
</dbReference>
<reference evidence="1 2" key="1">
    <citation type="journal article" date="2016" name="Genome Announc.">
        <title>Complete Genome Sequence of Methylobacterium populi P-1M, Isolated from Pink-Pigmented Household Biofilm.</title>
        <authorList>
            <person name="Morohoshi T."/>
            <person name="Ikeda T."/>
        </authorList>
    </citation>
    <scope>NUCLEOTIDE SEQUENCE [LARGE SCALE GENOMIC DNA]</scope>
    <source>
        <strain evidence="1 2">P-1M</strain>
    </source>
</reference>
<gene>
    <name evidence="1" type="ORF">MPPM_4090</name>
</gene>
<dbReference type="AlphaFoldDB" id="A0A160PIK2"/>
<dbReference type="Proteomes" id="UP000218288">
    <property type="component" value="Chromosome"/>
</dbReference>